<dbReference type="GO" id="GO:0016020">
    <property type="term" value="C:membrane"/>
    <property type="evidence" value="ECO:0007669"/>
    <property type="project" value="UniProtKB-SubCell"/>
</dbReference>
<dbReference type="EMBL" id="SMMG02000006">
    <property type="protein sequence ID" value="KAA3471582.1"/>
    <property type="molecule type" value="Genomic_DNA"/>
</dbReference>
<reference evidence="15" key="1">
    <citation type="journal article" date="2019" name="Plant Biotechnol. J.">
        <title>Genome sequencing of the Australian wild diploid species Gossypium australe highlights disease resistance and delayed gland morphogenesis.</title>
        <authorList>
            <person name="Cai Y."/>
            <person name="Cai X."/>
            <person name="Wang Q."/>
            <person name="Wang P."/>
            <person name="Zhang Y."/>
            <person name="Cai C."/>
            <person name="Xu Y."/>
            <person name="Wang K."/>
            <person name="Zhou Z."/>
            <person name="Wang C."/>
            <person name="Geng S."/>
            <person name="Li B."/>
            <person name="Dong Q."/>
            <person name="Hou Y."/>
            <person name="Wang H."/>
            <person name="Ai P."/>
            <person name="Liu Z."/>
            <person name="Yi F."/>
            <person name="Sun M."/>
            <person name="An G."/>
            <person name="Cheng J."/>
            <person name="Zhang Y."/>
            <person name="Shi Q."/>
            <person name="Xie Y."/>
            <person name="Shi X."/>
            <person name="Chang Y."/>
            <person name="Huang F."/>
            <person name="Chen Y."/>
            <person name="Hong S."/>
            <person name="Mi L."/>
            <person name="Sun Q."/>
            <person name="Zhang L."/>
            <person name="Zhou B."/>
            <person name="Peng R."/>
            <person name="Zhang X."/>
            <person name="Liu F."/>
        </authorList>
    </citation>
    <scope>NUCLEOTIDE SEQUENCE [LARGE SCALE GENOMIC DNA]</scope>
    <source>
        <strain evidence="15">cv. PA1801</strain>
    </source>
</reference>
<dbReference type="InterPro" id="IPR013766">
    <property type="entry name" value="Thioredoxin_domain"/>
</dbReference>
<accession>A0A5B6VR84</accession>
<gene>
    <name evidence="14" type="ORF">EPI10_017185</name>
</gene>
<evidence type="ECO:0000256" key="1">
    <source>
        <dbReference type="ARBA" id="ARBA00001182"/>
    </source>
</evidence>
<organism evidence="14 15">
    <name type="scientific">Gossypium australe</name>
    <dbReference type="NCBI Taxonomy" id="47621"/>
    <lineage>
        <taxon>Eukaryota</taxon>
        <taxon>Viridiplantae</taxon>
        <taxon>Streptophyta</taxon>
        <taxon>Embryophyta</taxon>
        <taxon>Tracheophyta</taxon>
        <taxon>Spermatophyta</taxon>
        <taxon>Magnoliopsida</taxon>
        <taxon>eudicotyledons</taxon>
        <taxon>Gunneridae</taxon>
        <taxon>Pentapetalae</taxon>
        <taxon>rosids</taxon>
        <taxon>malvids</taxon>
        <taxon>Malvales</taxon>
        <taxon>Malvaceae</taxon>
        <taxon>Malvoideae</taxon>
        <taxon>Gossypium</taxon>
    </lineage>
</organism>
<dbReference type="GO" id="GO:0006457">
    <property type="term" value="P:protein folding"/>
    <property type="evidence" value="ECO:0007669"/>
    <property type="project" value="TreeGrafter"/>
</dbReference>
<protein>
    <recommendedName>
        <fullName evidence="5">protein disulfide-isomerase</fullName>
        <ecNumber evidence="5">5.3.4.1</ecNumber>
    </recommendedName>
</protein>
<evidence type="ECO:0000256" key="5">
    <source>
        <dbReference type="ARBA" id="ARBA00012723"/>
    </source>
</evidence>
<dbReference type="Gene3D" id="3.40.30.10">
    <property type="entry name" value="Glutaredoxin"/>
    <property type="match status" value="1"/>
</dbReference>
<keyword evidence="15" id="KW-1185">Reference proteome</keyword>
<dbReference type="Proteomes" id="UP000325315">
    <property type="component" value="Unassembled WGS sequence"/>
</dbReference>
<evidence type="ECO:0000256" key="11">
    <source>
        <dbReference type="ARBA" id="ARBA00023235"/>
    </source>
</evidence>
<comment type="catalytic activity">
    <reaction evidence="1">
        <text>Catalyzes the rearrangement of -S-S- bonds in proteins.</text>
        <dbReference type="EC" id="5.3.4.1"/>
    </reaction>
</comment>
<evidence type="ECO:0000256" key="12">
    <source>
        <dbReference type="ARBA" id="ARBA00023284"/>
    </source>
</evidence>
<evidence type="ECO:0000256" key="7">
    <source>
        <dbReference type="ARBA" id="ARBA00022729"/>
    </source>
</evidence>
<keyword evidence="11 14" id="KW-0413">Isomerase</keyword>
<proteinExistence type="inferred from homology"/>
<keyword evidence="6" id="KW-0812">Transmembrane</keyword>
<comment type="similarity">
    <text evidence="4">Belongs to the protein disulfide isomerase family.</text>
</comment>
<name>A0A5B6VR84_9ROSI</name>
<dbReference type="PROSITE" id="PS51352">
    <property type="entry name" value="THIOREDOXIN_2"/>
    <property type="match status" value="1"/>
</dbReference>
<keyword evidence="7" id="KW-0732">Signal</keyword>
<evidence type="ECO:0000256" key="4">
    <source>
        <dbReference type="ARBA" id="ARBA00006347"/>
    </source>
</evidence>
<evidence type="ECO:0000313" key="14">
    <source>
        <dbReference type="EMBL" id="KAA3471582.1"/>
    </source>
</evidence>
<dbReference type="CDD" id="cd02961">
    <property type="entry name" value="PDI_a_family"/>
    <property type="match status" value="1"/>
</dbReference>
<dbReference type="GO" id="GO:0034976">
    <property type="term" value="P:response to endoplasmic reticulum stress"/>
    <property type="evidence" value="ECO:0007669"/>
    <property type="project" value="TreeGrafter"/>
</dbReference>
<evidence type="ECO:0000256" key="3">
    <source>
        <dbReference type="ARBA" id="ARBA00004319"/>
    </source>
</evidence>
<dbReference type="FunFam" id="3.40.30.10:FF:000174">
    <property type="entry name" value="Protein disulfide-isomerase 5-4"/>
    <property type="match status" value="1"/>
</dbReference>
<keyword evidence="12" id="KW-0676">Redox-active center</keyword>
<feature type="domain" description="Thioredoxin" evidence="13">
    <location>
        <begin position="78"/>
        <end position="224"/>
    </location>
</feature>
<dbReference type="PANTHER" id="PTHR18929">
    <property type="entry name" value="PROTEIN DISULFIDE ISOMERASE"/>
    <property type="match status" value="1"/>
</dbReference>
<sequence>MDLALAPKCFTGWKLNNAIMHFKVQMPGIDYVWKILDELYSRSLYFFNRLNITNTIRKFSIDPRLRHKAIEFHSEPVPHVSQHGDEVDDEAVEGSVSLNSDSFAKLSQEHPILVVNFFAPWCYWSTRLDAADVVAISSRSSWEKAAKIIKGRYNPDKDGRIILAKVDCTEAADLCKRHHVQGYPSIRIFRKGSDLRDDDGHEHESYYGDRDTDALVKAMEELVSPTPLENQKLALEKNRPAPLTGGCRIEGYVRVKKVIITIPD</sequence>
<evidence type="ECO:0000256" key="6">
    <source>
        <dbReference type="ARBA" id="ARBA00022692"/>
    </source>
</evidence>
<keyword evidence="8" id="KW-0256">Endoplasmic reticulum</keyword>
<dbReference type="InterPro" id="IPR036249">
    <property type="entry name" value="Thioredoxin-like_sf"/>
</dbReference>
<evidence type="ECO:0000256" key="2">
    <source>
        <dbReference type="ARBA" id="ARBA00004167"/>
    </source>
</evidence>
<dbReference type="GO" id="GO:0003756">
    <property type="term" value="F:protein disulfide isomerase activity"/>
    <property type="evidence" value="ECO:0007669"/>
    <property type="project" value="UniProtKB-EC"/>
</dbReference>
<evidence type="ECO:0000256" key="9">
    <source>
        <dbReference type="ARBA" id="ARBA00022989"/>
    </source>
</evidence>
<keyword evidence="9" id="KW-1133">Transmembrane helix</keyword>
<dbReference type="Pfam" id="PF00085">
    <property type="entry name" value="Thioredoxin"/>
    <property type="match status" value="1"/>
</dbReference>
<dbReference type="SUPFAM" id="SSF52833">
    <property type="entry name" value="Thioredoxin-like"/>
    <property type="match status" value="1"/>
</dbReference>
<keyword evidence="10" id="KW-0472">Membrane</keyword>
<dbReference type="AlphaFoldDB" id="A0A5B6VR84"/>
<dbReference type="OrthoDB" id="72053at2759"/>
<dbReference type="EC" id="5.3.4.1" evidence="5"/>
<evidence type="ECO:0000259" key="13">
    <source>
        <dbReference type="PROSITE" id="PS51352"/>
    </source>
</evidence>
<dbReference type="PANTHER" id="PTHR18929:SF132">
    <property type="entry name" value="PROTEIN DISULFIDE-ISOMERASE A3"/>
    <property type="match status" value="1"/>
</dbReference>
<dbReference type="GO" id="GO:0005788">
    <property type="term" value="C:endoplasmic reticulum lumen"/>
    <property type="evidence" value="ECO:0007669"/>
    <property type="project" value="UniProtKB-SubCell"/>
</dbReference>
<comment type="subcellular location">
    <subcellularLocation>
        <location evidence="3">Endoplasmic reticulum lumen</location>
    </subcellularLocation>
    <subcellularLocation>
        <location evidence="2">Membrane</location>
        <topology evidence="2">Single-pass membrane protein</topology>
    </subcellularLocation>
</comment>
<comment type="caution">
    <text evidence="14">The sequence shown here is derived from an EMBL/GenBank/DDBJ whole genome shotgun (WGS) entry which is preliminary data.</text>
</comment>
<evidence type="ECO:0000256" key="8">
    <source>
        <dbReference type="ARBA" id="ARBA00022824"/>
    </source>
</evidence>
<evidence type="ECO:0000313" key="15">
    <source>
        <dbReference type="Proteomes" id="UP000325315"/>
    </source>
</evidence>
<evidence type="ECO:0000256" key="10">
    <source>
        <dbReference type="ARBA" id="ARBA00023136"/>
    </source>
</evidence>